<evidence type="ECO:0000256" key="2">
    <source>
        <dbReference type="SAM" id="Phobius"/>
    </source>
</evidence>
<feature type="transmembrane region" description="Helical" evidence="2">
    <location>
        <begin position="75"/>
        <end position="95"/>
    </location>
</feature>
<dbReference type="AlphaFoldDB" id="A0A8J7TM90"/>
<evidence type="ECO:0000313" key="3">
    <source>
        <dbReference type="EMBL" id="MBN8661449.1"/>
    </source>
</evidence>
<proteinExistence type="predicted"/>
<organism evidence="3 4">
    <name type="scientific">Candidatus Obscuribacter phosphatis</name>
    <dbReference type="NCBI Taxonomy" id="1906157"/>
    <lineage>
        <taxon>Bacteria</taxon>
        <taxon>Bacillati</taxon>
        <taxon>Candidatus Melainabacteria</taxon>
        <taxon>Candidatus Obscuribacterales</taxon>
        <taxon>Candidatus Obscuribacteraceae</taxon>
        <taxon>Candidatus Obscuribacter</taxon>
    </lineage>
</organism>
<dbReference type="EMBL" id="JAFLCK010000020">
    <property type="protein sequence ID" value="MBN8661449.1"/>
    <property type="molecule type" value="Genomic_DNA"/>
</dbReference>
<name>A0A8J7TM90_9BACT</name>
<evidence type="ECO:0000256" key="1">
    <source>
        <dbReference type="SAM" id="MobiDB-lite"/>
    </source>
</evidence>
<dbReference type="SUPFAM" id="SSF52266">
    <property type="entry name" value="SGNH hydrolase"/>
    <property type="match status" value="1"/>
</dbReference>
<comment type="caution">
    <text evidence="3">The sequence shown here is derived from an EMBL/GenBank/DDBJ whole genome shotgun (WGS) entry which is preliminary data.</text>
</comment>
<evidence type="ECO:0008006" key="5">
    <source>
        <dbReference type="Google" id="ProtNLM"/>
    </source>
</evidence>
<sequence>MRSFKKELAAHRATINCLLTTVGVICTASMPSTKLPAKASQSQPATEPAQLNAPQNSTEISAQPQPVWRRLPARIFSSTALILAFILAGLLFQVYSQYPWRRLAALDSSIWLVEWACQAPEYIYGKENRDLIILGSSLILAPSQRLHDMEERRKDSAHAEPIIPKGDIYKQELSKITGCEQSVKVLAVPGAMVSDQLKIVQHLVREGKKPKLLVFTCAPRDFIANDVGDDPDFTPIGRVFHFSALDRNLGQDLLNSKNPLQAWAKVEEFGKAHLNFIDAVRRIYLRQAKDWSSAVTGHPVALRPLGSVDSVESVTVPQEAAQATAAPVQSGSGNIVQSELQKDLELYRSRYLPLNEKRLARQLGYLDEMLKLAREADYEVLLVGMPLTKENIAILGQDVYSRMQDRIAAVARKYQVTLLEFNKNSKEVYQSQEFADSVHLNENGSRAFVKDFCQKVSASATYTKVLNARH</sequence>
<reference evidence="3" key="1">
    <citation type="submission" date="2021-02" db="EMBL/GenBank/DDBJ databases">
        <title>Genome-Resolved Metagenomics of a Microbial Community Performing Photosynthetic Biological Nutrient Removal.</title>
        <authorList>
            <person name="Mcdaniel E.A."/>
        </authorList>
    </citation>
    <scope>NUCLEOTIDE SEQUENCE</scope>
    <source>
        <strain evidence="3">UWPOB_OBS1</strain>
    </source>
</reference>
<protein>
    <recommendedName>
        <fullName evidence="5">DUF1574 domain-containing protein</fullName>
    </recommendedName>
</protein>
<dbReference type="Proteomes" id="UP000664277">
    <property type="component" value="Unassembled WGS sequence"/>
</dbReference>
<evidence type="ECO:0000313" key="4">
    <source>
        <dbReference type="Proteomes" id="UP000664277"/>
    </source>
</evidence>
<keyword evidence="2" id="KW-0472">Membrane</keyword>
<keyword evidence="2" id="KW-0812">Transmembrane</keyword>
<dbReference type="InterPro" id="IPR036514">
    <property type="entry name" value="SGNH_hydro_sf"/>
</dbReference>
<feature type="region of interest" description="Disordered" evidence="1">
    <location>
        <begin position="36"/>
        <end position="60"/>
    </location>
</feature>
<gene>
    <name evidence="3" type="ORF">J0M35_13875</name>
</gene>
<keyword evidence="2" id="KW-1133">Transmembrane helix</keyword>
<accession>A0A8J7TM90</accession>
<dbReference type="Gene3D" id="3.40.50.1110">
    <property type="entry name" value="SGNH hydrolase"/>
    <property type="match status" value="1"/>
</dbReference>